<accession>A0A3G5A5Z9</accession>
<evidence type="ECO:0000256" key="1">
    <source>
        <dbReference type="SAM" id="Phobius"/>
    </source>
</evidence>
<proteinExistence type="predicted"/>
<feature type="transmembrane region" description="Helical" evidence="1">
    <location>
        <begin position="89"/>
        <end position="110"/>
    </location>
</feature>
<protein>
    <submittedName>
        <fullName evidence="2">Uncharacterized protein</fullName>
    </submittedName>
</protein>
<organism evidence="2">
    <name type="scientific">Harvfovirus sp</name>
    <dbReference type="NCBI Taxonomy" id="2487768"/>
    <lineage>
        <taxon>Viruses</taxon>
        <taxon>Varidnaviria</taxon>
        <taxon>Bamfordvirae</taxon>
        <taxon>Nucleocytoviricota</taxon>
        <taxon>Megaviricetes</taxon>
        <taxon>Imitervirales</taxon>
        <taxon>Mimiviridae</taxon>
        <taxon>Klosneuvirinae</taxon>
    </lineage>
</organism>
<name>A0A3G5A5Z9_9VIRU</name>
<feature type="transmembrane region" description="Helical" evidence="1">
    <location>
        <begin position="33"/>
        <end position="53"/>
    </location>
</feature>
<keyword evidence="1" id="KW-0812">Transmembrane</keyword>
<reference evidence="2" key="1">
    <citation type="submission" date="2018-10" db="EMBL/GenBank/DDBJ databases">
        <title>Hidden diversity of soil giant viruses.</title>
        <authorList>
            <person name="Schulz F."/>
            <person name="Alteio L."/>
            <person name="Goudeau D."/>
            <person name="Ryan E.M."/>
            <person name="Malmstrom R.R."/>
            <person name="Blanchard J."/>
            <person name="Woyke T."/>
        </authorList>
    </citation>
    <scope>NUCLEOTIDE SEQUENCE</scope>
    <source>
        <strain evidence="2">HAV1</strain>
    </source>
</reference>
<keyword evidence="1" id="KW-0472">Membrane</keyword>
<feature type="transmembrane region" description="Helical" evidence="1">
    <location>
        <begin position="60"/>
        <end position="77"/>
    </location>
</feature>
<gene>
    <name evidence="2" type="ORF">Harvfovirus51_3</name>
</gene>
<dbReference type="EMBL" id="MK072293">
    <property type="protein sequence ID" value="AYV81671.1"/>
    <property type="molecule type" value="Genomic_DNA"/>
</dbReference>
<keyword evidence="1" id="KW-1133">Transmembrane helix</keyword>
<sequence>MNPIYYIVFFILAIVALILTAYALQYGENSKPGIWTLYGLNIVMFLIALWFIFKKNTYGSAIALFLQFVLYVIVFFMTNNAGNLVNNGVGTFTAANVFVVLQLLSSFFLLNHFHDLEA</sequence>
<evidence type="ECO:0000313" key="2">
    <source>
        <dbReference type="EMBL" id="AYV81671.1"/>
    </source>
</evidence>